<evidence type="ECO:0000256" key="2">
    <source>
        <dbReference type="PROSITE-ProRule" id="PRU00335"/>
    </source>
</evidence>
<gene>
    <name evidence="4" type="ORF">ACFO6S_17900</name>
</gene>
<dbReference type="RefSeq" id="WP_378419285.1">
    <property type="nucleotide sequence ID" value="NZ_JBHSFO010000012.1"/>
</dbReference>
<dbReference type="InterPro" id="IPR023772">
    <property type="entry name" value="DNA-bd_HTH_TetR-type_CS"/>
</dbReference>
<reference evidence="5" key="1">
    <citation type="journal article" date="2019" name="Int. J. Syst. Evol. Microbiol.">
        <title>The Global Catalogue of Microorganisms (GCM) 10K type strain sequencing project: providing services to taxonomists for standard genome sequencing and annotation.</title>
        <authorList>
            <consortium name="The Broad Institute Genomics Platform"/>
            <consortium name="The Broad Institute Genome Sequencing Center for Infectious Disease"/>
            <person name="Wu L."/>
            <person name="Ma J."/>
        </authorList>
    </citation>
    <scope>NUCLEOTIDE SEQUENCE [LARGE SCALE GENOMIC DNA]</scope>
    <source>
        <strain evidence="5">CCUG 54520</strain>
    </source>
</reference>
<comment type="caution">
    <text evidence="4">The sequence shown here is derived from an EMBL/GenBank/DDBJ whole genome shotgun (WGS) entry which is preliminary data.</text>
</comment>
<dbReference type="InterPro" id="IPR036271">
    <property type="entry name" value="Tet_transcr_reg_TetR-rel_C_sf"/>
</dbReference>
<protein>
    <submittedName>
        <fullName evidence="4">TetR/AcrR family transcriptional regulator</fullName>
    </submittedName>
</protein>
<evidence type="ECO:0000259" key="3">
    <source>
        <dbReference type="PROSITE" id="PS50977"/>
    </source>
</evidence>
<organism evidence="4 5">
    <name type="scientific">Rhodococcus kronopolitis</name>
    <dbReference type="NCBI Taxonomy" id="1460226"/>
    <lineage>
        <taxon>Bacteria</taxon>
        <taxon>Bacillati</taxon>
        <taxon>Actinomycetota</taxon>
        <taxon>Actinomycetes</taxon>
        <taxon>Mycobacteriales</taxon>
        <taxon>Nocardiaceae</taxon>
        <taxon>Rhodococcus</taxon>
    </lineage>
</organism>
<dbReference type="InterPro" id="IPR050109">
    <property type="entry name" value="HTH-type_TetR-like_transc_reg"/>
</dbReference>
<evidence type="ECO:0000313" key="4">
    <source>
        <dbReference type="EMBL" id="MFC4605578.1"/>
    </source>
</evidence>
<evidence type="ECO:0000256" key="1">
    <source>
        <dbReference type="ARBA" id="ARBA00023125"/>
    </source>
</evidence>
<feature type="DNA-binding region" description="H-T-H motif" evidence="2">
    <location>
        <begin position="29"/>
        <end position="48"/>
    </location>
</feature>
<keyword evidence="5" id="KW-1185">Reference proteome</keyword>
<feature type="domain" description="HTH tetR-type" evidence="3">
    <location>
        <begin position="6"/>
        <end position="66"/>
    </location>
</feature>
<name>A0ABV9FWF7_9NOCA</name>
<dbReference type="PROSITE" id="PS01081">
    <property type="entry name" value="HTH_TETR_1"/>
    <property type="match status" value="1"/>
</dbReference>
<dbReference type="SUPFAM" id="SSF46689">
    <property type="entry name" value="Homeodomain-like"/>
    <property type="match status" value="1"/>
</dbReference>
<dbReference type="PANTHER" id="PTHR30055:SF226">
    <property type="entry name" value="HTH-TYPE TRANSCRIPTIONAL REGULATOR PKSA"/>
    <property type="match status" value="1"/>
</dbReference>
<evidence type="ECO:0000313" key="5">
    <source>
        <dbReference type="Proteomes" id="UP001595914"/>
    </source>
</evidence>
<accession>A0ABV9FWF7</accession>
<dbReference type="PRINTS" id="PR00455">
    <property type="entry name" value="HTHTETR"/>
</dbReference>
<dbReference type="Gene3D" id="1.10.357.10">
    <property type="entry name" value="Tetracycline Repressor, domain 2"/>
    <property type="match status" value="1"/>
</dbReference>
<dbReference type="PANTHER" id="PTHR30055">
    <property type="entry name" value="HTH-TYPE TRANSCRIPTIONAL REGULATOR RUTR"/>
    <property type="match status" value="1"/>
</dbReference>
<sequence length="207" mass="22454">MKPASSVVRDRILDAAELCLARDGIRRTTVRAVAKEADLSRAYLYRFFTDKATLLSAALIRRGADFWEDAADRIARQDSVSGMLAEAVVLSRQNPLGPLAVELAAREPHEYAEIMSTYSQDVVAQLSDFWADRLCDAQRRGLAREDLDLPGAAEWLVRMLVSLVGTPGSAVDVDDREALSAYLQTFLGPAFSPVSGGTPTATPSPQG</sequence>
<dbReference type="Pfam" id="PF00440">
    <property type="entry name" value="TetR_N"/>
    <property type="match status" value="1"/>
</dbReference>
<dbReference type="PROSITE" id="PS50977">
    <property type="entry name" value="HTH_TETR_2"/>
    <property type="match status" value="1"/>
</dbReference>
<dbReference type="InterPro" id="IPR001647">
    <property type="entry name" value="HTH_TetR"/>
</dbReference>
<dbReference type="InterPro" id="IPR009057">
    <property type="entry name" value="Homeodomain-like_sf"/>
</dbReference>
<keyword evidence="1 2" id="KW-0238">DNA-binding</keyword>
<dbReference type="Proteomes" id="UP001595914">
    <property type="component" value="Unassembled WGS sequence"/>
</dbReference>
<dbReference type="EMBL" id="JBHSFO010000012">
    <property type="protein sequence ID" value="MFC4605578.1"/>
    <property type="molecule type" value="Genomic_DNA"/>
</dbReference>
<dbReference type="SUPFAM" id="SSF48498">
    <property type="entry name" value="Tetracyclin repressor-like, C-terminal domain"/>
    <property type="match status" value="1"/>
</dbReference>
<proteinExistence type="predicted"/>